<evidence type="ECO:0000313" key="1">
    <source>
        <dbReference type="EMBL" id="POM58992.1"/>
    </source>
</evidence>
<proteinExistence type="predicted"/>
<reference evidence="1 2" key="1">
    <citation type="journal article" date="2017" name="Genome Biol. Evol.">
        <title>Phytophthora megakarya and P. palmivora, closely related causal agents of cacao black pod rot, underwent increases in genome sizes and gene numbers by different mechanisms.</title>
        <authorList>
            <person name="Ali S.S."/>
            <person name="Shao J."/>
            <person name="Lary D.J."/>
            <person name="Kronmiller B."/>
            <person name="Shen D."/>
            <person name="Strem M.D."/>
            <person name="Amoako-Attah I."/>
            <person name="Akrofi A.Y."/>
            <person name="Begoude B.A."/>
            <person name="Ten Hoopen G.M."/>
            <person name="Coulibaly K."/>
            <person name="Kebe B.I."/>
            <person name="Melnick R.L."/>
            <person name="Guiltinan M.J."/>
            <person name="Tyler B.M."/>
            <person name="Meinhardt L.W."/>
            <person name="Bailey B.A."/>
        </authorList>
    </citation>
    <scope>NUCLEOTIDE SEQUENCE [LARGE SCALE GENOMIC DNA]</scope>
    <source>
        <strain evidence="2">sbr112.9</strain>
    </source>
</reference>
<dbReference type="EMBL" id="NCKW01020120">
    <property type="protein sequence ID" value="POM58992.1"/>
    <property type="molecule type" value="Genomic_DNA"/>
</dbReference>
<name>A0A2P4X0B4_9STRA</name>
<organism evidence="1 2">
    <name type="scientific">Phytophthora palmivora</name>
    <dbReference type="NCBI Taxonomy" id="4796"/>
    <lineage>
        <taxon>Eukaryota</taxon>
        <taxon>Sar</taxon>
        <taxon>Stramenopiles</taxon>
        <taxon>Oomycota</taxon>
        <taxon>Peronosporomycetes</taxon>
        <taxon>Peronosporales</taxon>
        <taxon>Peronosporaceae</taxon>
        <taxon>Phytophthora</taxon>
    </lineage>
</organism>
<dbReference type="AlphaFoldDB" id="A0A2P4X0B4"/>
<gene>
    <name evidence="1" type="ORF">PHPALM_36287</name>
</gene>
<dbReference type="Proteomes" id="UP000237271">
    <property type="component" value="Unassembled WGS sequence"/>
</dbReference>
<protein>
    <submittedName>
        <fullName evidence="1">Uncharacterized protein</fullName>
    </submittedName>
</protein>
<comment type="caution">
    <text evidence="1">The sequence shown here is derived from an EMBL/GenBank/DDBJ whole genome shotgun (WGS) entry which is preliminary data.</text>
</comment>
<sequence>MCPPSQLLKITFVLFDYNRQTMIFISIWRTIALRASIVPRYSIVRAQPLNHPCLASKALALFQLPGRGTEAVTCMDADVRTCVSSSANLEITFYVFTNGIIHNNTLESKTIRRDGAIQSTYGSFNVTNR</sequence>
<evidence type="ECO:0000313" key="2">
    <source>
        <dbReference type="Proteomes" id="UP000237271"/>
    </source>
</evidence>
<dbReference type="OrthoDB" id="1658288at2759"/>
<accession>A0A2P4X0B4</accession>
<keyword evidence="2" id="KW-1185">Reference proteome</keyword>